<evidence type="ECO:0000256" key="8">
    <source>
        <dbReference type="ARBA" id="ARBA00022989"/>
    </source>
</evidence>
<evidence type="ECO:0000256" key="1">
    <source>
        <dbReference type="ARBA" id="ARBA00002510"/>
    </source>
</evidence>
<keyword evidence="5" id="KW-1003">Cell membrane</keyword>
<evidence type="ECO:0000256" key="14">
    <source>
        <dbReference type="SAM" id="MobiDB-lite"/>
    </source>
</evidence>
<evidence type="ECO:0000256" key="13">
    <source>
        <dbReference type="RuleBase" id="RU362101"/>
    </source>
</evidence>
<comment type="subcellular location">
    <subcellularLocation>
        <location evidence="2 13">Cell membrane</location>
        <topology evidence="2 13">Multi-pass membrane protein</topology>
    </subcellularLocation>
</comment>
<keyword evidence="8 13" id="KW-1133">Transmembrane helix</keyword>
<dbReference type="InterPro" id="IPR011541">
    <property type="entry name" value="Ni/Co_transpt_high_affinity"/>
</dbReference>
<feature type="transmembrane region" description="Helical" evidence="13">
    <location>
        <begin position="109"/>
        <end position="132"/>
    </location>
</feature>
<evidence type="ECO:0000256" key="10">
    <source>
        <dbReference type="ARBA" id="ARBA00023112"/>
    </source>
</evidence>
<keyword evidence="12" id="KW-0170">Cobalt</keyword>
<comment type="caution">
    <text evidence="15">The sequence shown here is derived from an EMBL/GenBank/DDBJ whole genome shotgun (WGS) entry which is preliminary data.</text>
</comment>
<feature type="transmembrane region" description="Helical" evidence="13">
    <location>
        <begin position="69"/>
        <end position="88"/>
    </location>
</feature>
<dbReference type="Proteomes" id="UP000321764">
    <property type="component" value="Unassembled WGS sequence"/>
</dbReference>
<name>A0A5C8Z847_9GAMM</name>
<dbReference type="GO" id="GO:0005886">
    <property type="term" value="C:plasma membrane"/>
    <property type="evidence" value="ECO:0007669"/>
    <property type="project" value="UniProtKB-SubCell"/>
</dbReference>
<accession>A0A5C8Z847</accession>
<dbReference type="OrthoDB" id="9812956at2"/>
<evidence type="ECO:0000256" key="4">
    <source>
        <dbReference type="ARBA" id="ARBA00022448"/>
    </source>
</evidence>
<evidence type="ECO:0000256" key="11">
    <source>
        <dbReference type="ARBA" id="ARBA00023136"/>
    </source>
</evidence>
<evidence type="ECO:0000256" key="7">
    <source>
        <dbReference type="ARBA" id="ARBA00022692"/>
    </source>
</evidence>
<keyword evidence="16" id="KW-1185">Reference proteome</keyword>
<keyword evidence="10" id="KW-0921">Nickel transport</keyword>
<evidence type="ECO:0000256" key="9">
    <source>
        <dbReference type="ARBA" id="ARBA00023065"/>
    </source>
</evidence>
<dbReference type="GO" id="GO:0046583">
    <property type="term" value="F:monoatomic cation efflux transmembrane transporter activity"/>
    <property type="evidence" value="ECO:0007669"/>
    <property type="project" value="TreeGrafter"/>
</dbReference>
<evidence type="ECO:0000256" key="5">
    <source>
        <dbReference type="ARBA" id="ARBA00022475"/>
    </source>
</evidence>
<dbReference type="PANTHER" id="PTHR40659:SF1">
    <property type="entry name" value="NICKEL_COBALT EFFLUX SYSTEM RCNA"/>
    <property type="match status" value="1"/>
</dbReference>
<reference evidence="15 16" key="1">
    <citation type="submission" date="2019-07" db="EMBL/GenBank/DDBJ databases">
        <title>Reinekea sp. strain SSH23 genome sequencing and assembly.</title>
        <authorList>
            <person name="Kim I."/>
        </authorList>
    </citation>
    <scope>NUCLEOTIDE SEQUENCE [LARGE SCALE GENOMIC DNA]</scope>
    <source>
        <strain evidence="15 16">SSH23</strain>
    </source>
</reference>
<organism evidence="15 16">
    <name type="scientific">Reinekea thalattae</name>
    <dbReference type="NCBI Taxonomy" id="2593301"/>
    <lineage>
        <taxon>Bacteria</taxon>
        <taxon>Pseudomonadati</taxon>
        <taxon>Pseudomonadota</taxon>
        <taxon>Gammaproteobacteria</taxon>
        <taxon>Oceanospirillales</taxon>
        <taxon>Saccharospirillaceae</taxon>
        <taxon>Reinekea</taxon>
    </lineage>
</organism>
<feature type="transmembrane region" description="Helical" evidence="13">
    <location>
        <begin position="286"/>
        <end position="307"/>
    </location>
</feature>
<dbReference type="GO" id="GO:0015099">
    <property type="term" value="F:nickel cation transmembrane transporter activity"/>
    <property type="evidence" value="ECO:0007669"/>
    <property type="project" value="UniProtKB-UniRule"/>
</dbReference>
<keyword evidence="6" id="KW-0533">Nickel</keyword>
<keyword evidence="3" id="KW-0171">Cobalt transport</keyword>
<dbReference type="GO" id="GO:0010045">
    <property type="term" value="P:response to nickel cation"/>
    <property type="evidence" value="ECO:0007669"/>
    <property type="project" value="TreeGrafter"/>
</dbReference>
<dbReference type="InterPro" id="IPR051224">
    <property type="entry name" value="NiCoT_RcnA"/>
</dbReference>
<dbReference type="GO" id="GO:0006824">
    <property type="term" value="P:cobalt ion transport"/>
    <property type="evidence" value="ECO:0007669"/>
    <property type="project" value="UniProtKB-KW"/>
</dbReference>
<evidence type="ECO:0000313" key="15">
    <source>
        <dbReference type="EMBL" id="TXR53484.1"/>
    </source>
</evidence>
<evidence type="ECO:0000256" key="2">
    <source>
        <dbReference type="ARBA" id="ARBA00004651"/>
    </source>
</evidence>
<sequence>MLRVQIIGLSFMKSKFLSVVSIVAISLFVAALWHYWPAIVKGILTTQADFHSLLSRHISQFKENPRVSGAMLVAISFAYGVFHAAGPGHGKAVLVTYLSTQKDTLKQGIFISFAAAIFQAIVAISIVSIISILLSQTFSQTNLVSLRTEQTSYVLVILFGGYILWRSVLKVKKRLVGARNDHHSHDHHSHDHHSHDHHSHDHHSHDHHSHDHHSHDHHSHNHHSHNHHSHNHHSHNHHSHNHHSHNHHSHNHHSHNHHSHNYHSHDHGDQCCHTYKPVEKVSPWQTLGIIVAMGARPCTGAIMVLIYSHIVGIYWVGISATLLMGLGTGLTVASLGFITILFREQLSKVVSSDASHGHHNSTVGLFISCFGGILLLLLGFSLFQASIETAVQHPLF</sequence>
<keyword evidence="11 13" id="KW-0472">Membrane</keyword>
<keyword evidence="4 13" id="KW-0813">Transport</keyword>
<feature type="transmembrane region" description="Helical" evidence="13">
    <location>
        <begin position="16"/>
        <end position="36"/>
    </location>
</feature>
<feature type="transmembrane region" description="Helical" evidence="13">
    <location>
        <begin position="313"/>
        <end position="342"/>
    </location>
</feature>
<comment type="similarity">
    <text evidence="13">Belongs to the NiCoT transporter (TC 2.A.52) family.</text>
</comment>
<feature type="transmembrane region" description="Helical" evidence="13">
    <location>
        <begin position="152"/>
        <end position="169"/>
    </location>
</feature>
<protein>
    <recommendedName>
        <fullName evidence="13">Nickel/cobalt efflux system</fullName>
    </recommendedName>
</protein>
<keyword evidence="9" id="KW-0406">Ion transport</keyword>
<evidence type="ECO:0000313" key="16">
    <source>
        <dbReference type="Proteomes" id="UP000321764"/>
    </source>
</evidence>
<dbReference type="GO" id="GO:0032025">
    <property type="term" value="P:response to cobalt ion"/>
    <property type="evidence" value="ECO:0007669"/>
    <property type="project" value="TreeGrafter"/>
</dbReference>
<feature type="compositionally biased region" description="Basic residues" evidence="14">
    <location>
        <begin position="185"/>
        <end position="262"/>
    </location>
</feature>
<dbReference type="PANTHER" id="PTHR40659">
    <property type="entry name" value="NICKEL/COBALT EFFLUX SYSTEM RCNA"/>
    <property type="match status" value="1"/>
</dbReference>
<proteinExistence type="inferred from homology"/>
<gene>
    <name evidence="15" type="ORF">FME95_02630</name>
</gene>
<evidence type="ECO:0000256" key="6">
    <source>
        <dbReference type="ARBA" id="ARBA00022596"/>
    </source>
</evidence>
<evidence type="ECO:0000256" key="3">
    <source>
        <dbReference type="ARBA" id="ARBA00022426"/>
    </source>
</evidence>
<dbReference type="Pfam" id="PF03824">
    <property type="entry name" value="NicO"/>
    <property type="match status" value="2"/>
</dbReference>
<evidence type="ECO:0000256" key="12">
    <source>
        <dbReference type="ARBA" id="ARBA00023285"/>
    </source>
</evidence>
<keyword evidence="7 13" id="KW-0812">Transmembrane</keyword>
<comment type="function">
    <text evidence="1">Efflux system for nickel and cobalt.</text>
</comment>
<feature type="transmembrane region" description="Helical" evidence="13">
    <location>
        <begin position="363"/>
        <end position="387"/>
    </location>
</feature>
<dbReference type="EMBL" id="VKAD01000001">
    <property type="protein sequence ID" value="TXR53484.1"/>
    <property type="molecule type" value="Genomic_DNA"/>
</dbReference>
<dbReference type="AlphaFoldDB" id="A0A5C8Z847"/>
<feature type="region of interest" description="Disordered" evidence="14">
    <location>
        <begin position="180"/>
        <end position="268"/>
    </location>
</feature>